<dbReference type="Pfam" id="PF00690">
    <property type="entry name" value="Cation_ATPase_N"/>
    <property type="match status" value="1"/>
</dbReference>
<feature type="transmembrane region" description="Helical" evidence="12">
    <location>
        <begin position="66"/>
        <end position="87"/>
    </location>
</feature>
<feature type="compositionally biased region" description="Polar residues" evidence="11">
    <location>
        <begin position="1"/>
        <end position="13"/>
    </location>
</feature>
<evidence type="ECO:0000256" key="11">
    <source>
        <dbReference type="SAM" id="MobiDB-lite"/>
    </source>
</evidence>
<dbReference type="Gene3D" id="3.40.1110.10">
    <property type="entry name" value="Calcium-transporting ATPase, cytoplasmic domain N"/>
    <property type="match status" value="1"/>
</dbReference>
<feature type="domain" description="Cation-transporting P-type ATPase N-terminal" evidence="13">
    <location>
        <begin position="17"/>
        <end position="90"/>
    </location>
</feature>
<feature type="transmembrane region" description="Helical" evidence="12">
    <location>
        <begin position="813"/>
        <end position="833"/>
    </location>
</feature>
<feature type="transmembrane region" description="Helical" evidence="12">
    <location>
        <begin position="253"/>
        <end position="278"/>
    </location>
</feature>
<comment type="catalytic activity">
    <reaction evidence="10">
        <text>ATP + H2O = ADP + phosphate + H(+)</text>
        <dbReference type="Rhea" id="RHEA:13065"/>
        <dbReference type="ChEBI" id="CHEBI:15377"/>
        <dbReference type="ChEBI" id="CHEBI:15378"/>
        <dbReference type="ChEBI" id="CHEBI:30616"/>
        <dbReference type="ChEBI" id="CHEBI:43474"/>
        <dbReference type="ChEBI" id="CHEBI:456216"/>
    </reaction>
</comment>
<dbReference type="InterPro" id="IPR023299">
    <property type="entry name" value="ATPase_P-typ_cyto_dom_N"/>
</dbReference>
<dbReference type="InterPro" id="IPR023214">
    <property type="entry name" value="HAD_sf"/>
</dbReference>
<dbReference type="Gene3D" id="3.40.50.1000">
    <property type="entry name" value="HAD superfamily/HAD-like"/>
    <property type="match status" value="1"/>
</dbReference>
<evidence type="ECO:0000256" key="4">
    <source>
        <dbReference type="ARBA" id="ARBA00022692"/>
    </source>
</evidence>
<feature type="transmembrane region" description="Helical" evidence="12">
    <location>
        <begin position="853"/>
        <end position="871"/>
    </location>
</feature>
<dbReference type="PROSITE" id="PS00154">
    <property type="entry name" value="ATPASE_E1_E2"/>
    <property type="match status" value="1"/>
</dbReference>
<keyword evidence="15" id="KW-1185">Reference proteome</keyword>
<organism evidence="14 15">
    <name type="scientific">Kitasatospora cystarginea</name>
    <dbReference type="NCBI Taxonomy" id="58350"/>
    <lineage>
        <taxon>Bacteria</taxon>
        <taxon>Bacillati</taxon>
        <taxon>Actinomycetota</taxon>
        <taxon>Actinomycetes</taxon>
        <taxon>Kitasatosporales</taxon>
        <taxon>Streptomycetaceae</taxon>
        <taxon>Kitasatospora</taxon>
    </lineage>
</organism>
<keyword evidence="3" id="KW-1003">Cell membrane</keyword>
<keyword evidence="6" id="KW-0067">ATP-binding</keyword>
<comment type="subcellular location">
    <subcellularLocation>
        <location evidence="1">Cell membrane</location>
        <topology evidence="1">Multi-pass membrane protein</topology>
    </subcellularLocation>
</comment>
<dbReference type="Gene3D" id="2.70.150.10">
    <property type="entry name" value="Calcium-transporting ATPase, cytoplasmic transduction domain A"/>
    <property type="match status" value="1"/>
</dbReference>
<dbReference type="SUPFAM" id="SSF81665">
    <property type="entry name" value="Calcium ATPase, transmembrane domain M"/>
    <property type="match status" value="1"/>
</dbReference>
<dbReference type="RefSeq" id="WP_344638952.1">
    <property type="nucleotide sequence ID" value="NZ_BAAATR010000026.1"/>
</dbReference>
<evidence type="ECO:0000259" key="13">
    <source>
        <dbReference type="SMART" id="SM00831"/>
    </source>
</evidence>
<dbReference type="Gene3D" id="1.20.1110.10">
    <property type="entry name" value="Calcium-transporting ATPase, transmembrane domain"/>
    <property type="match status" value="1"/>
</dbReference>
<protein>
    <submittedName>
        <fullName evidence="14">Cation-transporting P-type ATPase</fullName>
    </submittedName>
</protein>
<reference evidence="15" key="1">
    <citation type="journal article" date="2019" name="Int. J. Syst. Evol. Microbiol.">
        <title>The Global Catalogue of Microorganisms (GCM) 10K type strain sequencing project: providing services to taxonomists for standard genome sequencing and annotation.</title>
        <authorList>
            <consortium name="The Broad Institute Genomics Platform"/>
            <consortium name="The Broad Institute Genome Sequencing Center for Infectious Disease"/>
            <person name="Wu L."/>
            <person name="Ma J."/>
        </authorList>
    </citation>
    <scope>NUCLEOTIDE SEQUENCE [LARGE SCALE GENOMIC DNA]</scope>
    <source>
        <strain evidence="15">JCM 7356</strain>
    </source>
</reference>
<dbReference type="InterPro" id="IPR001757">
    <property type="entry name" value="P_typ_ATPase"/>
</dbReference>
<dbReference type="InterPro" id="IPR059000">
    <property type="entry name" value="ATPase_P-type_domA"/>
</dbReference>
<dbReference type="SMART" id="SM00831">
    <property type="entry name" value="Cation_ATPase_N"/>
    <property type="match status" value="1"/>
</dbReference>
<evidence type="ECO:0000256" key="6">
    <source>
        <dbReference type="ARBA" id="ARBA00022840"/>
    </source>
</evidence>
<dbReference type="InterPro" id="IPR044492">
    <property type="entry name" value="P_typ_ATPase_HD_dom"/>
</dbReference>
<evidence type="ECO:0000256" key="3">
    <source>
        <dbReference type="ARBA" id="ARBA00022475"/>
    </source>
</evidence>
<dbReference type="InterPro" id="IPR018303">
    <property type="entry name" value="ATPase_P-typ_P_site"/>
</dbReference>
<dbReference type="PANTHER" id="PTHR43294">
    <property type="entry name" value="SODIUM/POTASSIUM-TRANSPORTING ATPASE SUBUNIT ALPHA"/>
    <property type="match status" value="1"/>
</dbReference>
<dbReference type="SUPFAM" id="SSF56784">
    <property type="entry name" value="HAD-like"/>
    <property type="match status" value="1"/>
</dbReference>
<dbReference type="InterPro" id="IPR008250">
    <property type="entry name" value="ATPase_P-typ_transduc_dom_A_sf"/>
</dbReference>
<dbReference type="Pfam" id="PF13246">
    <property type="entry name" value="Cation_ATPase"/>
    <property type="match status" value="1"/>
</dbReference>
<evidence type="ECO:0000313" key="14">
    <source>
        <dbReference type="EMBL" id="GAA2261539.1"/>
    </source>
</evidence>
<feature type="transmembrane region" description="Helical" evidence="12">
    <location>
        <begin position="883"/>
        <end position="901"/>
    </location>
</feature>
<comment type="caution">
    <text evidence="14">The sequence shown here is derived from an EMBL/GenBank/DDBJ whole genome shotgun (WGS) entry which is preliminary data.</text>
</comment>
<accession>A0ABP5RK03</accession>
<keyword evidence="4 12" id="KW-0812">Transmembrane</keyword>
<feature type="transmembrane region" description="Helical" evidence="12">
    <location>
        <begin position="298"/>
        <end position="315"/>
    </location>
</feature>
<dbReference type="Proteomes" id="UP001500305">
    <property type="component" value="Unassembled WGS sequence"/>
</dbReference>
<evidence type="ECO:0000313" key="15">
    <source>
        <dbReference type="Proteomes" id="UP001500305"/>
    </source>
</evidence>
<dbReference type="NCBIfam" id="TIGR01494">
    <property type="entry name" value="ATPase_P-type"/>
    <property type="match status" value="3"/>
</dbReference>
<dbReference type="InterPro" id="IPR050510">
    <property type="entry name" value="Cation_transp_ATPase_P-type"/>
</dbReference>
<feature type="transmembrane region" description="Helical" evidence="12">
    <location>
        <begin position="93"/>
        <end position="110"/>
    </location>
</feature>
<keyword evidence="5" id="KW-0547">Nucleotide-binding</keyword>
<evidence type="ECO:0000256" key="8">
    <source>
        <dbReference type="ARBA" id="ARBA00022989"/>
    </source>
</evidence>
<dbReference type="Pfam" id="PF00122">
    <property type="entry name" value="E1-E2_ATPase"/>
    <property type="match status" value="1"/>
</dbReference>
<proteinExistence type="inferred from homology"/>
<dbReference type="InterPro" id="IPR004014">
    <property type="entry name" value="ATPase_P-typ_cation-transptr_N"/>
</dbReference>
<dbReference type="InterPro" id="IPR036412">
    <property type="entry name" value="HAD-like_sf"/>
</dbReference>
<dbReference type="SFLD" id="SFLDG00002">
    <property type="entry name" value="C1.7:_P-type_atpase_like"/>
    <property type="match status" value="1"/>
</dbReference>
<name>A0ABP5RK03_9ACTN</name>
<dbReference type="EMBL" id="BAAATR010000026">
    <property type="protein sequence ID" value="GAA2261539.1"/>
    <property type="molecule type" value="Genomic_DNA"/>
</dbReference>
<evidence type="ECO:0000256" key="2">
    <source>
        <dbReference type="ARBA" id="ARBA00005675"/>
    </source>
</evidence>
<evidence type="ECO:0000256" key="12">
    <source>
        <dbReference type="SAM" id="Phobius"/>
    </source>
</evidence>
<dbReference type="InterPro" id="IPR006068">
    <property type="entry name" value="ATPase_P-typ_cation-transptr_C"/>
</dbReference>
<dbReference type="Pfam" id="PF00689">
    <property type="entry name" value="Cation_ATPase_C"/>
    <property type="match status" value="1"/>
</dbReference>
<dbReference type="InterPro" id="IPR023298">
    <property type="entry name" value="ATPase_P-typ_TM_dom_sf"/>
</dbReference>
<comment type="similarity">
    <text evidence="2">Belongs to the cation transport ATPase (P-type) (TC 3.A.3) family. Type IIA subfamily.</text>
</comment>
<evidence type="ECO:0000256" key="7">
    <source>
        <dbReference type="ARBA" id="ARBA00022967"/>
    </source>
</evidence>
<evidence type="ECO:0000256" key="9">
    <source>
        <dbReference type="ARBA" id="ARBA00023136"/>
    </source>
</evidence>
<evidence type="ECO:0000256" key="10">
    <source>
        <dbReference type="ARBA" id="ARBA00049360"/>
    </source>
</evidence>
<dbReference type="SUPFAM" id="SSF81653">
    <property type="entry name" value="Calcium ATPase, transduction domain A"/>
    <property type="match status" value="1"/>
</dbReference>
<keyword evidence="8 12" id="KW-1133">Transmembrane helix</keyword>
<keyword evidence="7" id="KW-1278">Translocase</keyword>
<dbReference type="PRINTS" id="PR00119">
    <property type="entry name" value="CATATPASE"/>
</dbReference>
<dbReference type="PANTHER" id="PTHR43294:SF21">
    <property type="entry name" value="CATION TRANSPORTING ATPASE"/>
    <property type="match status" value="1"/>
</dbReference>
<dbReference type="PRINTS" id="PR00120">
    <property type="entry name" value="HATPASE"/>
</dbReference>
<dbReference type="SFLD" id="SFLDF00027">
    <property type="entry name" value="p-type_atpase"/>
    <property type="match status" value="1"/>
</dbReference>
<feature type="transmembrane region" description="Helical" evidence="12">
    <location>
        <begin position="772"/>
        <end position="793"/>
    </location>
</feature>
<evidence type="ECO:0000256" key="5">
    <source>
        <dbReference type="ARBA" id="ARBA00022741"/>
    </source>
</evidence>
<keyword evidence="9 12" id="KW-0472">Membrane</keyword>
<sequence>MSDASEAQASVQSLAEPVPDEPPDLLLHHLHTSRRGLSAREAARRLLQYGPNELRRRGGRRWPGELARQVTHPLALLLWVAAALSYAVGSRNVAIAVVLVIVLNALFAFVQELQAERAVEALARYLPPHVTVVRDGEPAVIDARQLVPGDMVVIEEGVRIAADVRLLSGAVDVDMSTLTGESVPVLRSAELTDLRAHRLDAPDLVFSGSTCTGGEARGVVFATGMHTQLGRIAALSERVKERPSPLEAQVRRVAWLIAFIAIAMAIAFVPIAVFGAGLSIRNSVVFAVGLLAGNVPEGLLPVITLALAVAVRALARRGALVKRLSAVETLGSTDVICTDKTGTLTENHMRPATTWTTTAQADLRSGAPSGEPDPTLAILAAAAAACNNAALGTNGHGDTGDPTEVAVLAAARLLGADVDPDTRTRRRRHAYVFEPQRKLMSTLDTGPADRDWLHTKGAPEAVLPRCETRLAPDGEQVALTEEERIRVTVQVEAFANQGLRVLAFARRALPPGQPPPPREEAETELCFLGLVTMLDPPRPGTVEAVARCHTAGIRIIVITGDHPLTAKAVARQVGVGGDQPTVVNAQALGHLHEKQLDDVLAGERELVFARSSPEAKLHIAELLRAQGHVVAMTGDGVNDAPALRSADIGVAMGRSGTDVAREASTMILTDDSFTSIVAAIEAGRQVYDNVRKFIVYIFAHATPEVVPFLVFALGGGAVPLPLTVLQLLAFDVGTETLPSLALSREPMEPGTMTRPPRPHTEPVIRGPMLVRAWLFLGVIVAALQMAGFFAVLIAGGWHPGAPVGPGSELHHVYQQATTMSFLGMIAGQIGTAFAVRTQHASLRSIGITSNPHLLAAIAAELVLAAACVYAPPLQSLLETAALPAHNLVLLLPYPVIVWGADELRRWLMRRRTAATESGTAPAA</sequence>
<dbReference type="SFLD" id="SFLDS00003">
    <property type="entry name" value="Haloacid_Dehalogenase"/>
    <property type="match status" value="1"/>
</dbReference>
<gene>
    <name evidence="14" type="ORF">GCM10010430_52350</name>
</gene>
<evidence type="ECO:0000256" key="1">
    <source>
        <dbReference type="ARBA" id="ARBA00004651"/>
    </source>
</evidence>
<dbReference type="SUPFAM" id="SSF81660">
    <property type="entry name" value="Metal cation-transporting ATPase, ATP-binding domain N"/>
    <property type="match status" value="1"/>
</dbReference>
<feature type="region of interest" description="Disordered" evidence="11">
    <location>
        <begin position="1"/>
        <end position="22"/>
    </location>
</feature>